<accession>A0A8S0YSF9</accession>
<dbReference type="Gene3D" id="3.40.50.1820">
    <property type="entry name" value="alpha/beta hydrolase"/>
    <property type="match status" value="1"/>
</dbReference>
<dbReference type="InterPro" id="IPR029058">
    <property type="entry name" value="AB_hydrolase_fold"/>
</dbReference>
<keyword evidence="3 7" id="KW-0645">Protease</keyword>
<dbReference type="PROSITE" id="PS00560">
    <property type="entry name" value="CARBOXYPEPT_SER_HIS"/>
    <property type="match status" value="1"/>
</dbReference>
<keyword evidence="8" id="KW-1133">Transmembrane helix</keyword>
<dbReference type="PANTHER" id="PTHR11802">
    <property type="entry name" value="SERINE PROTEASE FAMILY S10 SERINE CARBOXYPEPTIDASE"/>
    <property type="match status" value="1"/>
</dbReference>
<protein>
    <recommendedName>
        <fullName evidence="7">Carboxypeptidase</fullName>
        <ecNumber evidence="7">3.4.16.-</ecNumber>
    </recommendedName>
</protein>
<evidence type="ECO:0000256" key="2">
    <source>
        <dbReference type="ARBA" id="ARBA00022645"/>
    </source>
</evidence>
<dbReference type="FunFam" id="3.40.50.1820:FF:000096">
    <property type="entry name" value="Carboxypeptidase vitellogenic-like"/>
    <property type="match status" value="1"/>
</dbReference>
<evidence type="ECO:0000256" key="3">
    <source>
        <dbReference type="ARBA" id="ARBA00022670"/>
    </source>
</evidence>
<comment type="similarity">
    <text evidence="1 7">Belongs to the peptidase S10 family.</text>
</comment>
<evidence type="ECO:0000313" key="9">
    <source>
        <dbReference type="EMBL" id="CAB3222246.1"/>
    </source>
</evidence>
<dbReference type="PROSITE" id="PS00131">
    <property type="entry name" value="CARBOXYPEPT_SER_SER"/>
    <property type="match status" value="1"/>
</dbReference>
<keyword evidence="8" id="KW-0812">Transmembrane</keyword>
<dbReference type="SUPFAM" id="SSF53474">
    <property type="entry name" value="alpha/beta-Hydrolases"/>
    <property type="match status" value="1"/>
</dbReference>
<dbReference type="EC" id="3.4.16.-" evidence="7"/>
<evidence type="ECO:0000256" key="1">
    <source>
        <dbReference type="ARBA" id="ARBA00009431"/>
    </source>
</evidence>
<dbReference type="EMBL" id="CADEBC010000083">
    <property type="protein sequence ID" value="CAB3222246.1"/>
    <property type="molecule type" value="Genomic_DNA"/>
</dbReference>
<dbReference type="PANTHER" id="PTHR11802:SF472">
    <property type="entry name" value="SERINE CARBOXYPEPTIDASE CPVL-RELATED"/>
    <property type="match status" value="1"/>
</dbReference>
<keyword evidence="6" id="KW-0325">Glycoprotein</keyword>
<dbReference type="OrthoDB" id="443318at2759"/>
<feature type="transmembrane region" description="Helical" evidence="8">
    <location>
        <begin position="12"/>
        <end position="30"/>
    </location>
</feature>
<organism evidence="9 10">
    <name type="scientific">Arctia plantaginis</name>
    <name type="common">Wood tiger moth</name>
    <name type="synonym">Phalaena plantaginis</name>
    <dbReference type="NCBI Taxonomy" id="874455"/>
    <lineage>
        <taxon>Eukaryota</taxon>
        <taxon>Metazoa</taxon>
        <taxon>Ecdysozoa</taxon>
        <taxon>Arthropoda</taxon>
        <taxon>Hexapoda</taxon>
        <taxon>Insecta</taxon>
        <taxon>Pterygota</taxon>
        <taxon>Neoptera</taxon>
        <taxon>Endopterygota</taxon>
        <taxon>Lepidoptera</taxon>
        <taxon>Glossata</taxon>
        <taxon>Ditrysia</taxon>
        <taxon>Noctuoidea</taxon>
        <taxon>Erebidae</taxon>
        <taxon>Arctiinae</taxon>
        <taxon>Arctia</taxon>
    </lineage>
</organism>
<evidence type="ECO:0000313" key="10">
    <source>
        <dbReference type="Proteomes" id="UP000494106"/>
    </source>
</evidence>
<dbReference type="InterPro" id="IPR033124">
    <property type="entry name" value="Ser_caboxypep_his_AS"/>
</dbReference>
<dbReference type="Pfam" id="PF00450">
    <property type="entry name" value="Peptidase_S10"/>
    <property type="match status" value="1"/>
</dbReference>
<dbReference type="PRINTS" id="PR00724">
    <property type="entry name" value="CRBOXYPTASEC"/>
</dbReference>
<proteinExistence type="inferred from homology"/>
<evidence type="ECO:0000256" key="6">
    <source>
        <dbReference type="ARBA" id="ARBA00023180"/>
    </source>
</evidence>
<keyword evidence="5 7" id="KW-0378">Hydrolase</keyword>
<keyword evidence="4" id="KW-0732">Signal</keyword>
<reference evidence="9 10" key="1">
    <citation type="submission" date="2020-04" db="EMBL/GenBank/DDBJ databases">
        <authorList>
            <person name="Wallbank WR R."/>
            <person name="Pardo Diaz C."/>
            <person name="Kozak K."/>
            <person name="Martin S."/>
            <person name="Jiggins C."/>
            <person name="Moest M."/>
            <person name="Warren A I."/>
            <person name="Byers J.R.P. K."/>
            <person name="Montejo-Kovacevich G."/>
            <person name="Yen C E."/>
        </authorList>
    </citation>
    <scope>NUCLEOTIDE SEQUENCE [LARGE SCALE GENOMIC DNA]</scope>
</reference>
<dbReference type="GO" id="GO:0006508">
    <property type="term" value="P:proteolysis"/>
    <property type="evidence" value="ECO:0007669"/>
    <property type="project" value="UniProtKB-KW"/>
</dbReference>
<evidence type="ECO:0000256" key="4">
    <source>
        <dbReference type="ARBA" id="ARBA00022729"/>
    </source>
</evidence>
<keyword evidence="2 7" id="KW-0121">Carboxypeptidase</keyword>
<keyword evidence="10" id="KW-1185">Reference proteome</keyword>
<evidence type="ECO:0000256" key="5">
    <source>
        <dbReference type="ARBA" id="ARBA00022801"/>
    </source>
</evidence>
<dbReference type="AlphaFoldDB" id="A0A8S0YSF9"/>
<name>A0A8S0YSF9_ARCPL</name>
<dbReference type="InterPro" id="IPR001563">
    <property type="entry name" value="Peptidase_S10"/>
</dbReference>
<sequence length="477" mass="54973">MTVHYLYLKYLTIRLIALISFISLGGAIYFPNVYPRIDVNVKLPENIDKPLIITPYLNKGQIALAQNLSRVSITDKIGFRSHAGFFTVCEKYKSNLYFWYFPPFSKVESAPIILWLQGGPGGSSLFGLFEELGPLKAKKEGFALRKYHWALDYHLIFIDNPVGTGFSFTQNSQGYCNNEDCVAQGLFSSLQQFLKLFPHLRYNDMYLTGESYAGKYIPTLAMKIHEENAVNIGNDKINLKGLAMGNAYCDPIHQLDYGNYLYQHGLIDNNQLKVFLKYQEEITKQIKKQNWEQADVLMDRLMNGQLNAFSYFNLYTGFEYYYNFLQSKHFEDDGVLKSILQNVNIRLGMHVGGLPFSDGENVQLHLSYDIMKSVAPLVAELLQHYRIMFYNGQLDIIVAYPLTENFLNNLDYPGSKIYKDALRYIWKVGDQVAGYVKIAGNLTDVLVRNSGHMVPKDQPKWALDMIRRFINNKYWFN</sequence>
<keyword evidence="8" id="KW-0472">Membrane</keyword>
<dbReference type="InterPro" id="IPR018202">
    <property type="entry name" value="Ser_caboxypep_ser_AS"/>
</dbReference>
<evidence type="ECO:0000256" key="7">
    <source>
        <dbReference type="RuleBase" id="RU361156"/>
    </source>
</evidence>
<dbReference type="GO" id="GO:0004185">
    <property type="term" value="F:serine-type carboxypeptidase activity"/>
    <property type="evidence" value="ECO:0007669"/>
    <property type="project" value="UniProtKB-UniRule"/>
</dbReference>
<gene>
    <name evidence="9" type="ORF">APLA_LOCUS959</name>
</gene>
<dbReference type="Proteomes" id="UP000494106">
    <property type="component" value="Unassembled WGS sequence"/>
</dbReference>
<evidence type="ECO:0000256" key="8">
    <source>
        <dbReference type="SAM" id="Phobius"/>
    </source>
</evidence>
<comment type="caution">
    <text evidence="9">The sequence shown here is derived from an EMBL/GenBank/DDBJ whole genome shotgun (WGS) entry which is preliminary data.</text>
</comment>